<dbReference type="Gene3D" id="2.120.10.80">
    <property type="entry name" value="Kelch-type beta propeller"/>
    <property type="match status" value="1"/>
</dbReference>
<dbReference type="Gramene" id="rna14293">
    <property type="protein sequence ID" value="RHN66333.1"/>
    <property type="gene ID" value="gene14293"/>
</dbReference>
<dbReference type="AlphaFoldDB" id="A0A396IP42"/>
<dbReference type="InterPro" id="IPR001810">
    <property type="entry name" value="F-box_dom"/>
</dbReference>
<protein>
    <submittedName>
        <fullName evidence="2">Putative F-box domain, galactose oxidase, beta-propeller</fullName>
    </submittedName>
</protein>
<dbReference type="InterPro" id="IPR005174">
    <property type="entry name" value="KIB1-4_b-propeller"/>
</dbReference>
<dbReference type="PANTHER" id="PTHR47712">
    <property type="entry name" value="OS09G0555300 PROTEIN"/>
    <property type="match status" value="1"/>
</dbReference>
<comment type="caution">
    <text evidence="2">The sequence shown here is derived from an EMBL/GenBank/DDBJ whole genome shotgun (WGS) entry which is preliminary data.</text>
</comment>
<dbReference type="SUPFAM" id="SSF117281">
    <property type="entry name" value="Kelch motif"/>
    <property type="match status" value="1"/>
</dbReference>
<organism evidence="2">
    <name type="scientific">Medicago truncatula</name>
    <name type="common">Barrel medic</name>
    <name type="synonym">Medicago tribuloides</name>
    <dbReference type="NCBI Taxonomy" id="3880"/>
    <lineage>
        <taxon>Eukaryota</taxon>
        <taxon>Viridiplantae</taxon>
        <taxon>Streptophyta</taxon>
        <taxon>Embryophyta</taxon>
        <taxon>Tracheophyta</taxon>
        <taxon>Spermatophyta</taxon>
        <taxon>Magnoliopsida</taxon>
        <taxon>eudicotyledons</taxon>
        <taxon>Gunneridae</taxon>
        <taxon>Pentapetalae</taxon>
        <taxon>rosids</taxon>
        <taxon>fabids</taxon>
        <taxon>Fabales</taxon>
        <taxon>Fabaceae</taxon>
        <taxon>Papilionoideae</taxon>
        <taxon>50 kb inversion clade</taxon>
        <taxon>NPAAA clade</taxon>
        <taxon>Hologalegina</taxon>
        <taxon>IRL clade</taxon>
        <taxon>Trifolieae</taxon>
        <taxon>Medicago</taxon>
    </lineage>
</organism>
<proteinExistence type="predicted"/>
<dbReference type="InterPro" id="IPR015915">
    <property type="entry name" value="Kelch-typ_b-propeller"/>
</dbReference>
<gene>
    <name evidence="2" type="ORF">MtrunA17_Chr3g0089771</name>
</gene>
<accession>A0A396IP42</accession>
<evidence type="ECO:0000259" key="1">
    <source>
        <dbReference type="PROSITE" id="PS50181"/>
    </source>
</evidence>
<dbReference type="Pfam" id="PF03478">
    <property type="entry name" value="Beta-prop_KIB1-4"/>
    <property type="match status" value="1"/>
</dbReference>
<dbReference type="InterPro" id="IPR006652">
    <property type="entry name" value="Kelch_1"/>
</dbReference>
<evidence type="ECO:0000313" key="2">
    <source>
        <dbReference type="EMBL" id="RHN66333.1"/>
    </source>
</evidence>
<dbReference type="Pfam" id="PF00646">
    <property type="entry name" value="F-box"/>
    <property type="match status" value="1"/>
</dbReference>
<dbReference type="EMBL" id="PSQE01000003">
    <property type="protein sequence ID" value="RHN66333.1"/>
    <property type="molecule type" value="Genomic_DNA"/>
</dbReference>
<feature type="domain" description="F-box" evidence="1">
    <location>
        <begin position="63"/>
        <end position="109"/>
    </location>
</feature>
<dbReference type="SMART" id="SM00256">
    <property type="entry name" value="FBOX"/>
    <property type="match status" value="1"/>
</dbReference>
<dbReference type="InterPro" id="IPR036047">
    <property type="entry name" value="F-box-like_dom_sf"/>
</dbReference>
<dbReference type="SUPFAM" id="SSF81383">
    <property type="entry name" value="F-box domain"/>
    <property type="match status" value="1"/>
</dbReference>
<sequence length="341" mass="39290">MGKNKQPTESSVRDPEKREETSVKCFSPFGFGVKEWFWKRQHNPKKCIEKVHEIYTKECVEVESGLFLLPDDILELCLDRLPFEGLKNVRLVCKNWSSFLTTERILQIIIVASINDGIIIVGGKSNIGKVVGPIKEHNEVVFFNAVTKTWHNMPSMKYSRALPLLVFIGQRKSDRSSTSSKVFKRSFLLIAIGRTVNESLYRGEIYDSSTNEWTDIQSLPLDFGGVSSGTVCKTKFYVCSRNEKLAAYDIERGFWIVIQTSQPFPSHVYANPYHPHLVSCNGRLFVISSCFWNGQHSMVRKLFELHLVDHTWTESRWISIQFRIRFTCTRPNSIEINAHDQ</sequence>
<dbReference type="PROSITE" id="PS50181">
    <property type="entry name" value="FBOX"/>
    <property type="match status" value="1"/>
</dbReference>
<name>A0A396IP42_MEDTR</name>
<reference evidence="2" key="1">
    <citation type="journal article" date="2018" name="Nat. Plants">
        <title>Whole-genome landscape of Medicago truncatula symbiotic genes.</title>
        <authorList>
            <person name="Pecrix Y."/>
            <person name="Gamas P."/>
            <person name="Carrere S."/>
        </authorList>
    </citation>
    <scope>NUCLEOTIDE SEQUENCE</scope>
    <source>
        <tissue evidence="2">Leaves</tissue>
    </source>
</reference>
<dbReference type="SMART" id="SM00612">
    <property type="entry name" value="Kelch"/>
    <property type="match status" value="2"/>
</dbReference>
<dbReference type="Proteomes" id="UP000265566">
    <property type="component" value="Chromosome 3"/>
</dbReference>
<dbReference type="PANTHER" id="PTHR47712:SF1">
    <property type="entry name" value="OS09G0555300 PROTEIN"/>
    <property type="match status" value="1"/>
</dbReference>